<keyword evidence="4" id="KW-1185">Reference proteome</keyword>
<reference evidence="3 4" key="1">
    <citation type="submission" date="2023-03" db="EMBL/GenBank/DDBJ databases">
        <title>High-quality genome of Scylla paramamosain provides insights in environmental adaptation.</title>
        <authorList>
            <person name="Zhang L."/>
        </authorList>
    </citation>
    <scope>NUCLEOTIDE SEQUENCE [LARGE SCALE GENOMIC DNA]</scope>
    <source>
        <strain evidence="3">LZ_2023a</strain>
        <tissue evidence="3">Muscle</tissue>
    </source>
</reference>
<name>A0AAW0TMP8_SCYPA</name>
<evidence type="ECO:0000313" key="4">
    <source>
        <dbReference type="Proteomes" id="UP001487740"/>
    </source>
</evidence>
<feature type="compositionally biased region" description="Low complexity" evidence="1">
    <location>
        <begin position="200"/>
        <end position="211"/>
    </location>
</feature>
<keyword evidence="2" id="KW-0732">Signal</keyword>
<accession>A0AAW0TMP8</accession>
<feature type="signal peptide" evidence="2">
    <location>
        <begin position="1"/>
        <end position="19"/>
    </location>
</feature>
<feature type="region of interest" description="Disordered" evidence="1">
    <location>
        <begin position="192"/>
        <end position="211"/>
    </location>
</feature>
<dbReference type="EMBL" id="JARAKH010000028">
    <property type="protein sequence ID" value="KAK8389005.1"/>
    <property type="molecule type" value="Genomic_DNA"/>
</dbReference>
<evidence type="ECO:0000313" key="3">
    <source>
        <dbReference type="EMBL" id="KAK8389005.1"/>
    </source>
</evidence>
<sequence length="409" mass="45407">MFLPSLVLLVLVLVLPVGAPCPTPDQKCSAADLAVKHGDVSVTFLSKQTATDNISWNMYVRPDVNFQGVTLLVQGSQGKHGVWFPIPNQCFPDKAWWWEMNVGVMLQKRSIPFDAIFVVRLDGCSMSCTMNTLDVGFYKLEVTAHGPSSWRMKAPNASCTTVRVPSKSKINVSDCQAPPVPKLTEMCPTITEELKPPTPSTISTPATRSPTALSSSYKSLVKQHQQHHPLQPASQRHQDVPRHRLLQSLLQSPLTGIRERRVVGPLRRPMACMAHTPLHGFSRTRKRMCTKKSTLTLPENFSFQHSVLQSTRPRQSVIWMHVHESVNSSFGTSVGWPHAGCLSRGFRHLHCPSLFVNNGGENVVTIFDKQEDIITLALQSTRCGRSESSSVDVSLRGVVAESTENHRCF</sequence>
<evidence type="ECO:0000256" key="2">
    <source>
        <dbReference type="SAM" id="SignalP"/>
    </source>
</evidence>
<feature type="chain" id="PRO_5043945705" description="Secreted protein" evidence="2">
    <location>
        <begin position="20"/>
        <end position="409"/>
    </location>
</feature>
<organism evidence="3 4">
    <name type="scientific">Scylla paramamosain</name>
    <name type="common">Mud crab</name>
    <dbReference type="NCBI Taxonomy" id="85552"/>
    <lineage>
        <taxon>Eukaryota</taxon>
        <taxon>Metazoa</taxon>
        <taxon>Ecdysozoa</taxon>
        <taxon>Arthropoda</taxon>
        <taxon>Crustacea</taxon>
        <taxon>Multicrustacea</taxon>
        <taxon>Malacostraca</taxon>
        <taxon>Eumalacostraca</taxon>
        <taxon>Eucarida</taxon>
        <taxon>Decapoda</taxon>
        <taxon>Pleocyemata</taxon>
        <taxon>Brachyura</taxon>
        <taxon>Eubrachyura</taxon>
        <taxon>Portunoidea</taxon>
        <taxon>Portunidae</taxon>
        <taxon>Portuninae</taxon>
        <taxon>Scylla</taxon>
    </lineage>
</organism>
<dbReference type="Proteomes" id="UP001487740">
    <property type="component" value="Unassembled WGS sequence"/>
</dbReference>
<gene>
    <name evidence="3" type="ORF">O3P69_020765</name>
</gene>
<evidence type="ECO:0008006" key="5">
    <source>
        <dbReference type="Google" id="ProtNLM"/>
    </source>
</evidence>
<dbReference type="AlphaFoldDB" id="A0AAW0TMP8"/>
<proteinExistence type="predicted"/>
<evidence type="ECO:0000256" key="1">
    <source>
        <dbReference type="SAM" id="MobiDB-lite"/>
    </source>
</evidence>
<protein>
    <recommendedName>
        <fullName evidence="5">Secreted protein</fullName>
    </recommendedName>
</protein>
<comment type="caution">
    <text evidence="3">The sequence shown here is derived from an EMBL/GenBank/DDBJ whole genome shotgun (WGS) entry which is preliminary data.</text>
</comment>